<feature type="transmembrane region" description="Helical" evidence="1">
    <location>
        <begin position="247"/>
        <end position="264"/>
    </location>
</feature>
<dbReference type="AlphaFoldDB" id="A0A7X1B0D3"/>
<dbReference type="InterPro" id="IPR013424">
    <property type="entry name" value="Ice-binding_C"/>
</dbReference>
<name>A0A7X1B0D3_9BACT</name>
<dbReference type="RefSeq" id="WP_185692913.1">
    <property type="nucleotide sequence ID" value="NZ_JACHVA010000082.1"/>
</dbReference>
<proteinExistence type="predicted"/>
<sequence length="269" mass="28303">MIRTLLIATGLLAALAASGQTTTIFSDAFSGSFGDDINGTTPDVGTGTWSTPSYVINGGNRVRTRSGGTNAANSTSYLSTSLGAGNSYELSIDMYSDTLASGTTSQFLGFGFFSTVGSKFQPFSSQSPSTPWTYLRTGETDTGDLSLFADGSSATAIDSNFDITTSRNFKLILNTFDTDAGTLGDQFSLELWVDNVQYGSTYTYSSSESADLLSEIVAVGFTANIVSGGQNGYFDNFTLTSTAIPEPGTFALLSGLAMLSAVVMRRRRT</sequence>
<organism evidence="3 4">
    <name type="scientific">Puniceicoccus vermicola</name>
    <dbReference type="NCBI Taxonomy" id="388746"/>
    <lineage>
        <taxon>Bacteria</taxon>
        <taxon>Pseudomonadati</taxon>
        <taxon>Verrucomicrobiota</taxon>
        <taxon>Opitutia</taxon>
        <taxon>Puniceicoccales</taxon>
        <taxon>Puniceicoccaceae</taxon>
        <taxon>Puniceicoccus</taxon>
    </lineage>
</organism>
<evidence type="ECO:0000256" key="1">
    <source>
        <dbReference type="SAM" id="Phobius"/>
    </source>
</evidence>
<reference evidence="3 4" key="1">
    <citation type="submission" date="2020-07" db="EMBL/GenBank/DDBJ databases">
        <authorList>
            <person name="Feng X."/>
        </authorList>
    </citation>
    <scope>NUCLEOTIDE SEQUENCE [LARGE SCALE GENOMIC DNA]</scope>
    <source>
        <strain evidence="3 4">JCM14086</strain>
    </source>
</reference>
<dbReference type="EMBL" id="JACHVA010000082">
    <property type="protein sequence ID" value="MBC2602218.1"/>
    <property type="molecule type" value="Genomic_DNA"/>
</dbReference>
<keyword evidence="1" id="KW-1133">Transmembrane helix</keyword>
<feature type="chain" id="PRO_5031328674" evidence="2">
    <location>
        <begin position="20"/>
        <end position="269"/>
    </location>
</feature>
<evidence type="ECO:0000313" key="4">
    <source>
        <dbReference type="Proteomes" id="UP000525652"/>
    </source>
</evidence>
<dbReference type="NCBIfam" id="TIGR02595">
    <property type="entry name" value="PEP_CTERM"/>
    <property type="match status" value="1"/>
</dbReference>
<keyword evidence="1" id="KW-0812">Transmembrane</keyword>
<evidence type="ECO:0000256" key="2">
    <source>
        <dbReference type="SAM" id="SignalP"/>
    </source>
</evidence>
<keyword evidence="4" id="KW-1185">Reference proteome</keyword>
<gene>
    <name evidence="3" type="ORF">H5P30_10555</name>
</gene>
<protein>
    <submittedName>
        <fullName evidence="3">PEP-CTERM sorting domain-containing protein</fullName>
    </submittedName>
</protein>
<feature type="signal peptide" evidence="2">
    <location>
        <begin position="1"/>
        <end position="19"/>
    </location>
</feature>
<keyword evidence="1" id="KW-0472">Membrane</keyword>
<accession>A0A7X1B0D3</accession>
<evidence type="ECO:0000313" key="3">
    <source>
        <dbReference type="EMBL" id="MBC2602218.1"/>
    </source>
</evidence>
<keyword evidence="2" id="KW-0732">Signal</keyword>
<comment type="caution">
    <text evidence="3">The sequence shown here is derived from an EMBL/GenBank/DDBJ whole genome shotgun (WGS) entry which is preliminary data.</text>
</comment>
<dbReference type="Proteomes" id="UP000525652">
    <property type="component" value="Unassembled WGS sequence"/>
</dbReference>